<evidence type="ECO:0000259" key="15">
    <source>
        <dbReference type="PROSITE" id="PS50042"/>
    </source>
</evidence>
<keyword evidence="3" id="KW-0633">Potassium transport</keyword>
<evidence type="ECO:0000313" key="19">
    <source>
        <dbReference type="Proteomes" id="UP000429523"/>
    </source>
</evidence>
<keyword evidence="6" id="KW-0851">Voltage-gated channel</keyword>
<dbReference type="Gene3D" id="1.10.287.630">
    <property type="entry name" value="Helix hairpin bin"/>
    <property type="match status" value="1"/>
</dbReference>
<keyword evidence="7" id="KW-0630">Potassium</keyword>
<feature type="transmembrane region" description="Helical" evidence="13">
    <location>
        <begin position="1276"/>
        <end position="1293"/>
    </location>
</feature>
<dbReference type="EMBL" id="QXGC01001128">
    <property type="protein sequence ID" value="KAE9210544.1"/>
    <property type="molecule type" value="Genomic_DNA"/>
</dbReference>
<dbReference type="EMBL" id="QXGF01001216">
    <property type="protein sequence ID" value="KAE8931639.1"/>
    <property type="molecule type" value="Genomic_DNA"/>
</dbReference>
<evidence type="ECO:0000256" key="6">
    <source>
        <dbReference type="ARBA" id="ARBA00022882"/>
    </source>
</evidence>
<evidence type="ECO:0000313" key="17">
    <source>
        <dbReference type="EMBL" id="KAE9210544.1"/>
    </source>
</evidence>
<gene>
    <name evidence="18" type="ORF">PF001_g16399</name>
    <name evidence="17" type="ORF">PF004_g16162</name>
    <name evidence="16" type="ORF">PF009_g18308</name>
</gene>
<comment type="caution">
    <text evidence="18">The sequence shown here is derived from an EMBL/GenBank/DDBJ whole genome shotgun (WGS) entry which is preliminary data.</text>
</comment>
<evidence type="ECO:0000256" key="12">
    <source>
        <dbReference type="SAM" id="MobiDB-lite"/>
    </source>
</evidence>
<keyword evidence="8 13" id="KW-1133">Transmembrane helix</keyword>
<evidence type="ECO:0000313" key="18">
    <source>
        <dbReference type="EMBL" id="KAE9297445.1"/>
    </source>
</evidence>
<dbReference type="Gene3D" id="2.60.120.10">
    <property type="entry name" value="Jelly Rolls"/>
    <property type="match status" value="1"/>
</dbReference>
<keyword evidence="5" id="KW-0631">Potassium channel</keyword>
<dbReference type="EMBL" id="QXGE01001124">
    <property type="protein sequence ID" value="KAE9297445.1"/>
    <property type="molecule type" value="Genomic_DNA"/>
</dbReference>
<reference evidence="19 20" key="1">
    <citation type="submission" date="2018-08" db="EMBL/GenBank/DDBJ databases">
        <title>Genomic investigation of the strawberry pathogen Phytophthora fragariae indicates pathogenicity is determined by transcriptional variation in three key races.</title>
        <authorList>
            <person name="Adams T.M."/>
            <person name="Armitage A.D."/>
            <person name="Sobczyk M.K."/>
            <person name="Bates H.J."/>
            <person name="Dunwell J.M."/>
            <person name="Nellist C.F."/>
            <person name="Harrison R.J."/>
        </authorList>
    </citation>
    <scope>NUCLEOTIDE SEQUENCE [LARGE SCALE GENOMIC DNA]</scope>
    <source>
        <strain evidence="18 20">A4</strain>
        <strain evidence="17 21">BC-23</strain>
        <strain evidence="16 19">NOV-9</strain>
    </source>
</reference>
<feature type="transmembrane region" description="Helical" evidence="13">
    <location>
        <begin position="1244"/>
        <end position="1264"/>
    </location>
</feature>
<evidence type="ECO:0000313" key="20">
    <source>
        <dbReference type="Proteomes" id="UP000437068"/>
    </source>
</evidence>
<dbReference type="Gene3D" id="1.10.287.70">
    <property type="match status" value="1"/>
</dbReference>
<name>A0A6A4CZ58_9STRA</name>
<feature type="chain" id="PRO_5033524900" description="Cyclic nucleotide-binding domain-containing protein" evidence="14">
    <location>
        <begin position="22"/>
        <end position="1803"/>
    </location>
</feature>
<feature type="compositionally biased region" description="Basic and acidic residues" evidence="12">
    <location>
        <begin position="885"/>
        <end position="902"/>
    </location>
</feature>
<dbReference type="GO" id="GO:0005886">
    <property type="term" value="C:plasma membrane"/>
    <property type="evidence" value="ECO:0007669"/>
    <property type="project" value="TreeGrafter"/>
</dbReference>
<evidence type="ECO:0000256" key="8">
    <source>
        <dbReference type="ARBA" id="ARBA00022989"/>
    </source>
</evidence>
<dbReference type="SMART" id="SM00100">
    <property type="entry name" value="cNMP"/>
    <property type="match status" value="1"/>
</dbReference>
<dbReference type="InterPro" id="IPR000595">
    <property type="entry name" value="cNMP-bd_dom"/>
</dbReference>
<dbReference type="PRINTS" id="PR01463">
    <property type="entry name" value="EAGCHANLFMLY"/>
</dbReference>
<keyword evidence="14" id="KW-0732">Signal</keyword>
<keyword evidence="11" id="KW-0407">Ion channel</keyword>
<keyword evidence="4 13" id="KW-0812">Transmembrane</keyword>
<dbReference type="Proteomes" id="UP000429523">
    <property type="component" value="Unassembled WGS sequence"/>
</dbReference>
<dbReference type="SUPFAM" id="SSF81324">
    <property type="entry name" value="Voltage-gated potassium channels"/>
    <property type="match status" value="1"/>
</dbReference>
<dbReference type="PROSITE" id="PS50042">
    <property type="entry name" value="CNMP_BINDING_3"/>
    <property type="match status" value="1"/>
</dbReference>
<dbReference type="SUPFAM" id="SSF51206">
    <property type="entry name" value="cAMP-binding domain-like"/>
    <property type="match status" value="1"/>
</dbReference>
<dbReference type="InterPro" id="IPR018488">
    <property type="entry name" value="cNMP-bd_CS"/>
</dbReference>
<evidence type="ECO:0000256" key="10">
    <source>
        <dbReference type="ARBA" id="ARBA00023136"/>
    </source>
</evidence>
<evidence type="ECO:0000256" key="4">
    <source>
        <dbReference type="ARBA" id="ARBA00022692"/>
    </source>
</evidence>
<protein>
    <recommendedName>
        <fullName evidence="15">Cyclic nucleotide-binding domain-containing protein</fullName>
    </recommendedName>
</protein>
<dbReference type="Pfam" id="PF00027">
    <property type="entry name" value="cNMP_binding"/>
    <property type="match status" value="1"/>
</dbReference>
<organism evidence="18 20">
    <name type="scientific">Phytophthora fragariae</name>
    <dbReference type="NCBI Taxonomy" id="53985"/>
    <lineage>
        <taxon>Eukaryota</taxon>
        <taxon>Sar</taxon>
        <taxon>Stramenopiles</taxon>
        <taxon>Oomycota</taxon>
        <taxon>Peronosporomycetes</taxon>
        <taxon>Peronosporales</taxon>
        <taxon>Peronosporaceae</taxon>
        <taxon>Phytophthora</taxon>
    </lineage>
</organism>
<dbReference type="GO" id="GO:0034702">
    <property type="term" value="C:monoatomic ion channel complex"/>
    <property type="evidence" value="ECO:0007669"/>
    <property type="project" value="UniProtKB-KW"/>
</dbReference>
<feature type="signal peptide" evidence="14">
    <location>
        <begin position="1"/>
        <end position="21"/>
    </location>
</feature>
<keyword evidence="10 13" id="KW-0472">Membrane</keyword>
<evidence type="ECO:0000313" key="21">
    <source>
        <dbReference type="Proteomes" id="UP000476176"/>
    </source>
</evidence>
<evidence type="ECO:0000256" key="5">
    <source>
        <dbReference type="ARBA" id="ARBA00022826"/>
    </source>
</evidence>
<feature type="compositionally biased region" description="Acidic residues" evidence="12">
    <location>
        <begin position="977"/>
        <end position="1003"/>
    </location>
</feature>
<dbReference type="InterPro" id="IPR018490">
    <property type="entry name" value="cNMP-bd_dom_sf"/>
</dbReference>
<feature type="compositionally biased region" description="Low complexity" evidence="12">
    <location>
        <begin position="843"/>
        <end position="853"/>
    </location>
</feature>
<feature type="compositionally biased region" description="Polar residues" evidence="12">
    <location>
        <begin position="903"/>
        <end position="939"/>
    </location>
</feature>
<dbReference type="CDD" id="cd00038">
    <property type="entry name" value="CAP_ED"/>
    <property type="match status" value="1"/>
</dbReference>
<keyword evidence="9" id="KW-0406">Ion transport</keyword>
<comment type="subcellular location">
    <subcellularLocation>
        <location evidence="1">Membrane</location>
        <topology evidence="1">Multi-pass membrane protein</topology>
    </subcellularLocation>
</comment>
<dbReference type="InterPro" id="IPR050818">
    <property type="entry name" value="KCNH_animal-type"/>
</dbReference>
<dbReference type="PANTHER" id="PTHR10217">
    <property type="entry name" value="VOLTAGE AND LIGAND GATED POTASSIUM CHANNEL"/>
    <property type="match status" value="1"/>
</dbReference>
<feature type="domain" description="Cyclic nucleotide-binding" evidence="15">
    <location>
        <begin position="1383"/>
        <end position="1482"/>
    </location>
</feature>
<dbReference type="GO" id="GO:0042391">
    <property type="term" value="P:regulation of membrane potential"/>
    <property type="evidence" value="ECO:0007669"/>
    <property type="project" value="TreeGrafter"/>
</dbReference>
<evidence type="ECO:0000256" key="7">
    <source>
        <dbReference type="ARBA" id="ARBA00022958"/>
    </source>
</evidence>
<dbReference type="InterPro" id="IPR005821">
    <property type="entry name" value="Ion_trans_dom"/>
</dbReference>
<proteinExistence type="predicted"/>
<accession>A0A6A4CZ58</accession>
<evidence type="ECO:0000313" key="16">
    <source>
        <dbReference type="EMBL" id="KAE8931639.1"/>
    </source>
</evidence>
<evidence type="ECO:0000256" key="9">
    <source>
        <dbReference type="ARBA" id="ARBA00023065"/>
    </source>
</evidence>
<dbReference type="Proteomes" id="UP000476176">
    <property type="component" value="Unassembled WGS sequence"/>
</dbReference>
<evidence type="ECO:0000256" key="14">
    <source>
        <dbReference type="SAM" id="SignalP"/>
    </source>
</evidence>
<feature type="transmembrane region" description="Helical" evidence="13">
    <location>
        <begin position="1201"/>
        <end position="1224"/>
    </location>
</feature>
<evidence type="ECO:0000256" key="2">
    <source>
        <dbReference type="ARBA" id="ARBA00022448"/>
    </source>
</evidence>
<dbReference type="Proteomes" id="UP000437068">
    <property type="component" value="Unassembled WGS sequence"/>
</dbReference>
<dbReference type="PROSITE" id="PS00888">
    <property type="entry name" value="CNMP_BINDING_1"/>
    <property type="match status" value="1"/>
</dbReference>
<dbReference type="InterPro" id="IPR014710">
    <property type="entry name" value="RmlC-like_jellyroll"/>
</dbReference>
<evidence type="ECO:0000256" key="11">
    <source>
        <dbReference type="ARBA" id="ARBA00023303"/>
    </source>
</evidence>
<evidence type="ECO:0000256" key="13">
    <source>
        <dbReference type="SAM" id="Phobius"/>
    </source>
</evidence>
<dbReference type="PANTHER" id="PTHR10217:SF435">
    <property type="entry name" value="POTASSIUM VOLTAGE-GATED CHANNEL PROTEIN EAG"/>
    <property type="match status" value="1"/>
</dbReference>
<feature type="region of interest" description="Disordered" evidence="12">
    <location>
        <begin position="820"/>
        <end position="1003"/>
    </location>
</feature>
<evidence type="ECO:0000256" key="1">
    <source>
        <dbReference type="ARBA" id="ARBA00004141"/>
    </source>
</evidence>
<dbReference type="GO" id="GO:0005249">
    <property type="term" value="F:voltage-gated potassium channel activity"/>
    <property type="evidence" value="ECO:0007669"/>
    <property type="project" value="InterPro"/>
</dbReference>
<keyword evidence="2" id="KW-0813">Transport</keyword>
<dbReference type="Pfam" id="PF00520">
    <property type="entry name" value="Ion_trans"/>
    <property type="match status" value="1"/>
</dbReference>
<evidence type="ECO:0000256" key="3">
    <source>
        <dbReference type="ARBA" id="ARBA00022538"/>
    </source>
</evidence>
<sequence length="1803" mass="197576">MWIDPLLQLQLFALLVTCSKGIRTLHDQPDPATTVSPNYDVFREIAGGLHRINSAGTNVMASMFIAPELAGSSSTRRFELPRSSRDSPSTHLAFNCTATSALWNLEQDANVLKLDTFETVSDNSDGSGTPNSVAVATLSVANCQEVLQSSVGRVVFGDSFFGDSFATFPAYFHVLTALNDTDSRNSSSVTSPRESCRVRLELARASFAQLYPDCRIKFHSTDMANLIRTESDAPAQQARRALEASTFGFVKDASCKYNCGEEGGDAGEIDVDKCWAKVDSAWTEVQCKLQFYAQNSGCTTECGYEGDSETLPANQCYDCSSGDGSCASGYTSTDDGCCRVLSCEAVEDTTIGTLSWNLEDDAVTVSNSSYPIFETGNCSDTSNPATDCCRITCENCFLNVSIASMFADLEIVGLSFEEAIEMELTGNANLQVALYAPNGCTLDETTQLKNASFTIPLGETGISVEITMGLDLRRKLSLQPHGSTVTVGATTELQSLTAGSFRSEKFHDVQVTTNTSSKLAQSSIDLEMELDLTPSFQASLSLLKGLAKVGIKTEFVVFVELNSSFRYPDPFPGLSSKYLDDASLWHGGNCQLPHFVEYNCNAGYGEVNVSIPLSVAVSRALNTTTELNILTSSDRSSFSLFSGCVATAYDAEVLLSTAIGAVSSLSDEKLDALRTILVWTLGMTDIDPEFVNISNVSTATGEILVTLSVPPSLGQLYPNASDFVAEVYQRARNETFAAKVSDYVGLDIGAQCNDSWWGAQCDQPCSAQNCTSSSIICNAVDGTVLSCNSCKYGYWGPTCANLCQVPADCTNARCDQTTGGSSWMAGQDNPPSAKGHDNNPPRLGGLALSLLDALVHRRTPQSPRGKSKVTPQWLKRTRNPRAPNSRRETRSRREGSSNREGHTSSAPNIPVKRSSSAKQLTSSWSTRKLRQNSASSRGFNTKIAANDTNKSETPEVVTNYVYDVPEKKPKPKTPGADYDDHDDLENDDFDHGLDDEEESDEDDVEFRPFMSEDEDEMAHFAHRMGGPDFKLLRRRVLHPHGRIRSIWDTIALALTTWVLVIVPFELCFPMREPLRRSILHLDLFVDSLFVVDIALNFNTAVEDDGKLHFSYPSILRSYTRGWFVLEVLWTLPFYAVFEGHDPGAYDDRVGSSESPLFHFAAQASWLYPTARCLRLMRVVGLPRLQRRLEHSLLISSKVSSLGSFLFVVLALSHVFSCVFAYLAFNDQDQLEFALGSRVLQDSEVKTRYIAAFYWSMMTMTTVGYGDITVKTNAGRLFSIAAMVVGAGVFAYGITNVVSLFQQLYESDTAYRRDMDQINDFMQARMLPRALRDKVRANTFHWRKAARGENKERDRAIVKRMASFIRAKVADRFCEDMMPHKMPFLAGCSAEFIHDLYLRMRVQCYLPGEDIISQGDYGSEMYFLFVGHAQVLLGLTKVALFGPNSYFGEFSIANPRKPRLATIQALDFCETHCIDREQILRLLLSHPITMRSARQLANLRSRKALTLVYESGGKSRTLLQGLAMMWRSEGIQAVLPADVSADSLPFLQEFTASPAAAPQFARRGSVSGSILLPAGTFISPQPDSASLAQLQQYYSSVGSSGVSAPALVGANSSSSLTVDTSHSLAATQGLSLTPSHQRVRNETLKLPKIMLDRLSETGISSVDKDANTARKMVGTIASIRRASLKRRGSTTSITIGSPLVVLPPSPAAAPSPQGDVLDQLLTEIRNVASRQNMLEQQLKAMLASAYPKPETPLIPAHKLDSGTIALERGRFDEQHWINAHAPPLTRDRGSRHVDRLLHPGGEGI</sequence>
<dbReference type="InterPro" id="IPR003938">
    <property type="entry name" value="K_chnl_volt-dep_EAG/ELK/ERG"/>
</dbReference>
<feature type="transmembrane region" description="Helical" evidence="13">
    <location>
        <begin position="1046"/>
        <end position="1068"/>
    </location>
</feature>